<evidence type="ECO:0000313" key="3">
    <source>
        <dbReference type="Proteomes" id="UP001596472"/>
    </source>
</evidence>
<dbReference type="Gene3D" id="1.10.510.10">
    <property type="entry name" value="Transferase(Phosphotransferase) domain 1"/>
    <property type="match status" value="1"/>
</dbReference>
<dbReference type="EMBL" id="JBHTBS010000007">
    <property type="protein sequence ID" value="MFC7338400.1"/>
    <property type="molecule type" value="Genomic_DNA"/>
</dbReference>
<accession>A0ABW2LB65</accession>
<feature type="compositionally biased region" description="Low complexity" evidence="1">
    <location>
        <begin position="319"/>
        <end position="343"/>
    </location>
</feature>
<evidence type="ECO:0000313" key="2">
    <source>
        <dbReference type="EMBL" id="MFC7338400.1"/>
    </source>
</evidence>
<feature type="region of interest" description="Disordered" evidence="1">
    <location>
        <begin position="286"/>
        <end position="343"/>
    </location>
</feature>
<dbReference type="Proteomes" id="UP001596472">
    <property type="component" value="Unassembled WGS sequence"/>
</dbReference>
<sequence>MTNRYEILDILSQDGSGVSFHATDRETGREVVLRRFFPFGPDGGGLEDEEKKAYEAGVKRLQGISHPALRTVIDGGSDPVDGMPFLVTEWLEGEMLSQRLHDGSLSSESVRTLADLALETSQVLSEIFGEDAIWVETDPRTIIISDEDPDRPITFWICPIRWLGDSSARSNLKPLLEMVEELMGWRGQMISRNSGGGLGAWVKTLRDEPNVWNLAQARAALHEPATIVEASAAQGAAAPAMNPPPPQQVVFVNRPVVWPWVLASLLALSVAGILGWKHFTPPAGTAPVVAENPPPAQAPAAAPAEPESSSSDQEVDAGSKAPAVASTPAPSAKPAPAAESAVEAMNRRAAEMAAKAEANALITLGEKATVEGTIAAIETSRTGKTKYIRFTTTEGNQTLWAMFRLSDWEDFDLSTLDGLAGRHARFSGRWTSENSPRKFLLRMTAPRQLEVLD</sequence>
<evidence type="ECO:0008006" key="4">
    <source>
        <dbReference type="Google" id="ProtNLM"/>
    </source>
</evidence>
<gene>
    <name evidence="2" type="ORF">ACFQY0_14495</name>
</gene>
<protein>
    <recommendedName>
        <fullName evidence="4">Protein kinase domain-containing protein</fullName>
    </recommendedName>
</protein>
<feature type="compositionally biased region" description="Low complexity" evidence="1">
    <location>
        <begin position="298"/>
        <end position="307"/>
    </location>
</feature>
<name>A0ABW2LB65_9BACT</name>
<reference evidence="3" key="1">
    <citation type="journal article" date="2019" name="Int. J. Syst. Evol. Microbiol.">
        <title>The Global Catalogue of Microorganisms (GCM) 10K type strain sequencing project: providing services to taxonomists for standard genome sequencing and annotation.</title>
        <authorList>
            <consortium name="The Broad Institute Genomics Platform"/>
            <consortium name="The Broad Institute Genome Sequencing Center for Infectious Disease"/>
            <person name="Wu L."/>
            <person name="Ma J."/>
        </authorList>
    </citation>
    <scope>NUCLEOTIDE SEQUENCE [LARGE SCALE GENOMIC DNA]</scope>
    <source>
        <strain evidence="3">CGMCC 4.1467</strain>
    </source>
</reference>
<keyword evidence="3" id="KW-1185">Reference proteome</keyword>
<dbReference type="RefSeq" id="WP_379713685.1">
    <property type="nucleotide sequence ID" value="NZ_JBHTBS010000007.1"/>
</dbReference>
<dbReference type="SUPFAM" id="SSF56112">
    <property type="entry name" value="Protein kinase-like (PK-like)"/>
    <property type="match status" value="1"/>
</dbReference>
<evidence type="ECO:0000256" key="1">
    <source>
        <dbReference type="SAM" id="MobiDB-lite"/>
    </source>
</evidence>
<dbReference type="InterPro" id="IPR011009">
    <property type="entry name" value="Kinase-like_dom_sf"/>
</dbReference>
<comment type="caution">
    <text evidence="2">The sequence shown here is derived from an EMBL/GenBank/DDBJ whole genome shotgun (WGS) entry which is preliminary data.</text>
</comment>
<organism evidence="2 3">
    <name type="scientific">Haloferula chungangensis</name>
    <dbReference type="NCBI Taxonomy" id="1048331"/>
    <lineage>
        <taxon>Bacteria</taxon>
        <taxon>Pseudomonadati</taxon>
        <taxon>Verrucomicrobiota</taxon>
        <taxon>Verrucomicrobiia</taxon>
        <taxon>Verrucomicrobiales</taxon>
        <taxon>Verrucomicrobiaceae</taxon>
        <taxon>Haloferula</taxon>
    </lineage>
</organism>
<proteinExistence type="predicted"/>